<accession>A0A0K2UKP1</accession>
<organism evidence="1">
    <name type="scientific">Lepeophtheirus salmonis</name>
    <name type="common">Salmon louse</name>
    <name type="synonym">Caligus salmonis</name>
    <dbReference type="NCBI Taxonomy" id="72036"/>
    <lineage>
        <taxon>Eukaryota</taxon>
        <taxon>Metazoa</taxon>
        <taxon>Ecdysozoa</taxon>
        <taxon>Arthropoda</taxon>
        <taxon>Crustacea</taxon>
        <taxon>Multicrustacea</taxon>
        <taxon>Hexanauplia</taxon>
        <taxon>Copepoda</taxon>
        <taxon>Siphonostomatoida</taxon>
        <taxon>Caligidae</taxon>
        <taxon>Lepeophtheirus</taxon>
    </lineage>
</organism>
<sequence length="16" mass="2016">MHLRPLLDRFSSKIRF</sequence>
<dbReference type="EMBL" id="HACA01020910">
    <property type="protein sequence ID" value="CDW38271.1"/>
    <property type="molecule type" value="Transcribed_RNA"/>
</dbReference>
<name>A0A0K2UKP1_LEPSM</name>
<proteinExistence type="predicted"/>
<protein>
    <submittedName>
        <fullName evidence="1">Uncharacterized protein</fullName>
    </submittedName>
</protein>
<dbReference type="AlphaFoldDB" id="A0A0K2UKP1"/>
<reference evidence="1" key="1">
    <citation type="submission" date="2014-05" db="EMBL/GenBank/DDBJ databases">
        <authorList>
            <person name="Chronopoulou M."/>
        </authorList>
    </citation>
    <scope>NUCLEOTIDE SEQUENCE</scope>
    <source>
        <tissue evidence="1">Whole organism</tissue>
    </source>
</reference>
<evidence type="ECO:0000313" key="1">
    <source>
        <dbReference type="EMBL" id="CDW38271.1"/>
    </source>
</evidence>